<dbReference type="EMBL" id="JAMDLY010000024">
    <property type="protein sequence ID" value="MCY9532987.1"/>
    <property type="molecule type" value="Genomic_DNA"/>
</dbReference>
<dbReference type="Proteomes" id="UP001527090">
    <property type="component" value="Unassembled WGS sequence"/>
</dbReference>
<accession>A0ABT4EGW4</accession>
<comment type="caution">
    <text evidence="1">The sequence shown here is derived from an EMBL/GenBank/DDBJ whole genome shotgun (WGS) entry which is preliminary data.</text>
</comment>
<evidence type="ECO:0000313" key="2">
    <source>
        <dbReference type="Proteomes" id="UP001527090"/>
    </source>
</evidence>
<proteinExistence type="predicted"/>
<keyword evidence="2" id="KW-1185">Reference proteome</keyword>
<name>A0ABT4EGW4_PAEAL</name>
<organism evidence="1 2">
    <name type="scientific">Paenibacillus alvei</name>
    <name type="common">Bacillus alvei</name>
    <dbReference type="NCBI Taxonomy" id="44250"/>
    <lineage>
        <taxon>Bacteria</taxon>
        <taxon>Bacillati</taxon>
        <taxon>Bacillota</taxon>
        <taxon>Bacilli</taxon>
        <taxon>Bacillales</taxon>
        <taxon>Paenibacillaceae</taxon>
        <taxon>Paenibacillus</taxon>
    </lineage>
</organism>
<reference evidence="1 2" key="1">
    <citation type="submission" date="2022-05" db="EMBL/GenBank/DDBJ databases">
        <title>Genome Sequencing of Bee-Associated Microbes.</title>
        <authorList>
            <person name="Dunlap C."/>
        </authorList>
    </citation>
    <scope>NUCLEOTIDE SEQUENCE [LARGE SCALE GENOMIC DNA]</scope>
    <source>
        <strain evidence="1 2">NRRL NRS-750</strain>
    </source>
</reference>
<gene>
    <name evidence="1" type="ORF">M5X04_27125</name>
</gene>
<sequence length="54" mass="6118">MVNIVIVRIVAERIMNKGVNPLKQRPFELDDVSNADYRQAVEDYIIVNSGVVSE</sequence>
<evidence type="ECO:0000313" key="1">
    <source>
        <dbReference type="EMBL" id="MCY9532987.1"/>
    </source>
</evidence>
<protein>
    <submittedName>
        <fullName evidence="1">Uncharacterized protein</fullName>
    </submittedName>
</protein>
<dbReference type="RefSeq" id="WP_268633065.1">
    <property type="nucleotide sequence ID" value="NZ_JAMDLY010000024.1"/>
</dbReference>